<dbReference type="AlphaFoldDB" id="A0A3M6TSI9"/>
<reference evidence="1 2" key="1">
    <citation type="journal article" date="2018" name="Sci. Rep.">
        <title>Comparative analysis of the Pocillopora damicornis genome highlights role of immune system in coral evolution.</title>
        <authorList>
            <person name="Cunning R."/>
            <person name="Bay R.A."/>
            <person name="Gillette P."/>
            <person name="Baker A.C."/>
            <person name="Traylor-Knowles N."/>
        </authorList>
    </citation>
    <scope>NUCLEOTIDE SEQUENCE [LARGE SCALE GENOMIC DNA]</scope>
    <source>
        <strain evidence="1">RSMAS</strain>
        <tissue evidence="1">Whole animal</tissue>
    </source>
</reference>
<protein>
    <submittedName>
        <fullName evidence="1">Uncharacterized protein</fullName>
    </submittedName>
</protein>
<organism evidence="1 2">
    <name type="scientific">Pocillopora damicornis</name>
    <name type="common">Cauliflower coral</name>
    <name type="synonym">Millepora damicornis</name>
    <dbReference type="NCBI Taxonomy" id="46731"/>
    <lineage>
        <taxon>Eukaryota</taxon>
        <taxon>Metazoa</taxon>
        <taxon>Cnidaria</taxon>
        <taxon>Anthozoa</taxon>
        <taxon>Hexacorallia</taxon>
        <taxon>Scleractinia</taxon>
        <taxon>Astrocoeniina</taxon>
        <taxon>Pocilloporidae</taxon>
        <taxon>Pocillopora</taxon>
    </lineage>
</organism>
<evidence type="ECO:0000313" key="1">
    <source>
        <dbReference type="EMBL" id="RMX44306.1"/>
    </source>
</evidence>
<evidence type="ECO:0000313" key="2">
    <source>
        <dbReference type="Proteomes" id="UP000275408"/>
    </source>
</evidence>
<name>A0A3M6TSI9_POCDA</name>
<dbReference type="Proteomes" id="UP000275408">
    <property type="component" value="Unassembled WGS sequence"/>
</dbReference>
<comment type="caution">
    <text evidence="1">The sequence shown here is derived from an EMBL/GenBank/DDBJ whole genome shotgun (WGS) entry which is preliminary data.</text>
</comment>
<sequence>AAQDVVGSPYELWDDRIYFLRTLIKAPPGSAADFFSRYQRHDFMIQAVVNGNKIFPDFACGSPGSMRDV</sequence>
<keyword evidence="2" id="KW-1185">Reference proteome</keyword>
<feature type="non-terminal residue" evidence="1">
    <location>
        <position position="1"/>
    </location>
</feature>
<accession>A0A3M6TSI9</accession>
<dbReference type="EMBL" id="RCHS01003018">
    <property type="protein sequence ID" value="RMX44306.1"/>
    <property type="molecule type" value="Genomic_DNA"/>
</dbReference>
<feature type="non-terminal residue" evidence="1">
    <location>
        <position position="69"/>
    </location>
</feature>
<proteinExistence type="predicted"/>
<gene>
    <name evidence="1" type="ORF">pdam_00026015</name>
</gene>